<organism evidence="1 2">
    <name type="scientific">Aliirhizobium cellulosilyticum</name>
    <dbReference type="NCBI Taxonomy" id="393664"/>
    <lineage>
        <taxon>Bacteria</taxon>
        <taxon>Pseudomonadati</taxon>
        <taxon>Pseudomonadota</taxon>
        <taxon>Alphaproteobacteria</taxon>
        <taxon>Hyphomicrobiales</taxon>
        <taxon>Rhizobiaceae</taxon>
        <taxon>Aliirhizobium</taxon>
    </lineage>
</organism>
<protein>
    <submittedName>
        <fullName evidence="1">Uncharacterized protein</fullName>
    </submittedName>
</protein>
<dbReference type="Proteomes" id="UP000576087">
    <property type="component" value="Unassembled WGS sequence"/>
</dbReference>
<accession>A0A7W6Y3W1</accession>
<name>A0A7W6Y3W1_9HYPH</name>
<evidence type="ECO:0000313" key="2">
    <source>
        <dbReference type="Proteomes" id="UP000576087"/>
    </source>
</evidence>
<sequence>MALLADDKMLRVTCSSMGPEAFKKTKAGLPPYFQLR</sequence>
<proteinExistence type="predicted"/>
<gene>
    <name evidence="1" type="ORF">GGE35_002060</name>
</gene>
<comment type="caution">
    <text evidence="1">The sequence shown here is derived from an EMBL/GenBank/DDBJ whole genome shotgun (WGS) entry which is preliminary data.</text>
</comment>
<dbReference type="AlphaFoldDB" id="A0A7W6Y3W1"/>
<dbReference type="EMBL" id="JACIHM010000002">
    <property type="protein sequence ID" value="MBB4446244.1"/>
    <property type="molecule type" value="Genomic_DNA"/>
</dbReference>
<reference evidence="1 2" key="1">
    <citation type="submission" date="2020-08" db="EMBL/GenBank/DDBJ databases">
        <title>Genomic Encyclopedia of Type Strains, Phase IV (KMG-V): Genome sequencing to study the core and pangenomes of soil and plant-associated prokaryotes.</title>
        <authorList>
            <person name="Whitman W."/>
        </authorList>
    </citation>
    <scope>NUCLEOTIDE SEQUENCE [LARGE SCALE GENOMIC DNA]</scope>
    <source>
        <strain evidence="1 2">SEMIA 452</strain>
    </source>
</reference>
<evidence type="ECO:0000313" key="1">
    <source>
        <dbReference type="EMBL" id="MBB4446244.1"/>
    </source>
</evidence>